<dbReference type="Pfam" id="PF02730">
    <property type="entry name" value="AFOR_N"/>
    <property type="match status" value="1"/>
</dbReference>
<evidence type="ECO:0000256" key="5">
    <source>
        <dbReference type="ARBA" id="ARBA00023004"/>
    </source>
</evidence>
<dbReference type="AlphaFoldDB" id="A0A381YNW9"/>
<reference evidence="8" key="1">
    <citation type="submission" date="2018-05" db="EMBL/GenBank/DDBJ databases">
        <authorList>
            <person name="Lanie J.A."/>
            <person name="Ng W.-L."/>
            <person name="Kazmierczak K.M."/>
            <person name="Andrzejewski T.M."/>
            <person name="Davidsen T.M."/>
            <person name="Wayne K.J."/>
            <person name="Tettelin H."/>
            <person name="Glass J.I."/>
            <person name="Rusch D."/>
            <person name="Podicherti R."/>
            <person name="Tsui H.-C.T."/>
            <person name="Winkler M.E."/>
        </authorList>
    </citation>
    <scope>NUCLEOTIDE SEQUENCE</scope>
</reference>
<dbReference type="SMART" id="SM00790">
    <property type="entry name" value="AFOR_N"/>
    <property type="match status" value="1"/>
</dbReference>
<keyword evidence="5" id="KW-0408">Iron</keyword>
<feature type="non-terminal residue" evidence="8">
    <location>
        <position position="444"/>
    </location>
</feature>
<dbReference type="PANTHER" id="PTHR30038:SF0">
    <property type="entry name" value="TUNGSTEN-CONTAINING ALDEHYDE FERREDOXIN OXIDOREDUCTASE"/>
    <property type="match status" value="1"/>
</dbReference>
<protein>
    <recommendedName>
        <fullName evidence="7">Aldehyde ferredoxin oxidoreductase N-terminal domain-containing protein</fullName>
    </recommendedName>
</protein>
<dbReference type="Gene3D" id="1.10.569.10">
    <property type="entry name" value="Aldehyde Ferredoxin Oxidoreductase Protein, subunit A, domain 2"/>
    <property type="match status" value="1"/>
</dbReference>
<evidence type="ECO:0000313" key="8">
    <source>
        <dbReference type="EMBL" id="SVA78716.1"/>
    </source>
</evidence>
<dbReference type="Pfam" id="PF01314">
    <property type="entry name" value="AFOR_C"/>
    <property type="match status" value="1"/>
</dbReference>
<evidence type="ECO:0000259" key="7">
    <source>
        <dbReference type="SMART" id="SM00790"/>
    </source>
</evidence>
<feature type="domain" description="Aldehyde ferredoxin oxidoreductase N-terminal" evidence="7">
    <location>
        <begin position="5"/>
        <end position="208"/>
    </location>
</feature>
<keyword evidence="4" id="KW-0479">Metal-binding</keyword>
<evidence type="ECO:0000256" key="4">
    <source>
        <dbReference type="ARBA" id="ARBA00022723"/>
    </source>
</evidence>
<dbReference type="InterPro" id="IPR051919">
    <property type="entry name" value="W-dependent_AOR"/>
</dbReference>
<evidence type="ECO:0000256" key="3">
    <source>
        <dbReference type="ARBA" id="ARBA00022485"/>
    </source>
</evidence>
<dbReference type="Gene3D" id="3.60.9.10">
    <property type="entry name" value="Aldehyde ferredoxin oxidoreductase, N-terminal domain"/>
    <property type="match status" value="1"/>
</dbReference>
<evidence type="ECO:0000256" key="2">
    <source>
        <dbReference type="ARBA" id="ARBA00011032"/>
    </source>
</evidence>
<dbReference type="PANTHER" id="PTHR30038">
    <property type="entry name" value="ALDEHYDE FERREDOXIN OXIDOREDUCTASE"/>
    <property type="match status" value="1"/>
</dbReference>
<sequence>MPNGYNGQILRANLTDRTINVETPDEMLYRRYLGGGGLGAYYLFKEVPAGVDPLGPENKLIFMTSVINGAPLSGANRYSAIAKSPLTGGYGEAEAGGYWGPALKAAGFDGIIVEGQSDDPVYLDVNDGSCEIKDASKYWGQLADAVQHGLEEEIGDKKIRVLQTGIAGENLVRYAAIVNQQRHFHGRAGLGAVMGSKKLKAIVCRGRKRMEPASKEGAQDVFKWFKETYDKAADPRHDMGTAQGVRHLDADGILPTYNFRDGSFQDALEISGEKMRDTILVNRGTCHACVVACKREVAVAGTDITAEYGGPEYETIAANGSLLGIGNLKHIAEANKRLAQYVLDSISTGAAIAFAMECYQMGIITKEDAGGLELNWGDEAVALQLIDMIARREGIGDVLAEGVKRAAEEYGDGADHYAMHVKGQELPMHEPRGKRSLALAYATS</sequence>
<comment type="cofactor">
    <cofactor evidence="1">
        <name>[4Fe-4S] cluster</name>
        <dbReference type="ChEBI" id="CHEBI:49883"/>
    </cofactor>
</comment>
<comment type="similarity">
    <text evidence="2">Belongs to the AOR/FOR family.</text>
</comment>
<organism evidence="8">
    <name type="scientific">marine metagenome</name>
    <dbReference type="NCBI Taxonomy" id="408172"/>
    <lineage>
        <taxon>unclassified sequences</taxon>
        <taxon>metagenomes</taxon>
        <taxon>ecological metagenomes</taxon>
    </lineage>
</organism>
<gene>
    <name evidence="8" type="ORF">METZ01_LOCUS131570</name>
</gene>
<dbReference type="InterPro" id="IPR036021">
    <property type="entry name" value="Tungsten_al_ferr_oxy-like_C"/>
</dbReference>
<evidence type="ECO:0000256" key="6">
    <source>
        <dbReference type="ARBA" id="ARBA00023014"/>
    </source>
</evidence>
<dbReference type="InterPro" id="IPR013983">
    <property type="entry name" value="Ald_Fedxn_OxRdtase_N"/>
</dbReference>
<dbReference type="InterPro" id="IPR013984">
    <property type="entry name" value="Ald_Fedxn_OxRdtase_dom2"/>
</dbReference>
<dbReference type="InterPro" id="IPR036503">
    <property type="entry name" value="Ald_Fedxn_OxRdtase_N_sf"/>
</dbReference>
<dbReference type="InterPro" id="IPR001203">
    <property type="entry name" value="OxRdtase_Ald_Fedxn_C"/>
</dbReference>
<name>A0A381YNW9_9ZZZZ</name>
<dbReference type="GO" id="GO:0009055">
    <property type="term" value="F:electron transfer activity"/>
    <property type="evidence" value="ECO:0007669"/>
    <property type="project" value="InterPro"/>
</dbReference>
<keyword evidence="6" id="KW-0411">Iron-sulfur</keyword>
<dbReference type="SUPFAM" id="SSF48310">
    <property type="entry name" value="Aldehyde ferredoxin oxidoreductase, C-terminal domains"/>
    <property type="match status" value="1"/>
</dbReference>
<keyword evidence="3" id="KW-0004">4Fe-4S</keyword>
<evidence type="ECO:0000256" key="1">
    <source>
        <dbReference type="ARBA" id="ARBA00001966"/>
    </source>
</evidence>
<dbReference type="GO" id="GO:0046872">
    <property type="term" value="F:metal ion binding"/>
    <property type="evidence" value="ECO:0007669"/>
    <property type="project" value="UniProtKB-KW"/>
</dbReference>
<dbReference type="SUPFAM" id="SSF56228">
    <property type="entry name" value="Aldehyde ferredoxin oxidoreductase, N-terminal domain"/>
    <property type="match status" value="1"/>
</dbReference>
<proteinExistence type="inferred from homology"/>
<accession>A0A381YNW9</accession>
<dbReference type="EMBL" id="UINC01018689">
    <property type="protein sequence ID" value="SVA78716.1"/>
    <property type="molecule type" value="Genomic_DNA"/>
</dbReference>
<dbReference type="GO" id="GO:0051539">
    <property type="term" value="F:4 iron, 4 sulfur cluster binding"/>
    <property type="evidence" value="ECO:0007669"/>
    <property type="project" value="UniProtKB-KW"/>
</dbReference>
<dbReference type="GO" id="GO:0016625">
    <property type="term" value="F:oxidoreductase activity, acting on the aldehyde or oxo group of donors, iron-sulfur protein as acceptor"/>
    <property type="evidence" value="ECO:0007669"/>
    <property type="project" value="InterPro"/>
</dbReference>